<dbReference type="Pfam" id="PF00459">
    <property type="entry name" value="Inositol_P"/>
    <property type="match status" value="1"/>
</dbReference>
<evidence type="ECO:0000313" key="7">
    <source>
        <dbReference type="Proteomes" id="UP001138757"/>
    </source>
</evidence>
<dbReference type="GO" id="GO:0007165">
    <property type="term" value="P:signal transduction"/>
    <property type="evidence" value="ECO:0007669"/>
    <property type="project" value="TreeGrafter"/>
</dbReference>
<reference evidence="6" key="1">
    <citation type="submission" date="2021-05" db="EMBL/GenBank/DDBJ databases">
        <title>Genome of Sphingobium sp. strain.</title>
        <authorList>
            <person name="Fan R."/>
        </authorList>
    </citation>
    <scope>NUCLEOTIDE SEQUENCE</scope>
    <source>
        <strain evidence="6">H33</strain>
    </source>
</reference>
<dbReference type="Gene3D" id="3.30.540.10">
    <property type="entry name" value="Fructose-1,6-Bisphosphatase, subunit A, domain 1"/>
    <property type="match status" value="1"/>
</dbReference>
<evidence type="ECO:0000256" key="3">
    <source>
        <dbReference type="ARBA" id="ARBA00022801"/>
    </source>
</evidence>
<dbReference type="GO" id="GO:0046872">
    <property type="term" value="F:metal ion binding"/>
    <property type="evidence" value="ECO:0007669"/>
    <property type="project" value="UniProtKB-KW"/>
</dbReference>
<feature type="binding site" evidence="5">
    <location>
        <position position="85"/>
    </location>
    <ligand>
        <name>Mg(2+)</name>
        <dbReference type="ChEBI" id="CHEBI:18420"/>
        <label>1</label>
        <note>catalytic</note>
    </ligand>
</feature>
<feature type="binding site" evidence="5">
    <location>
        <position position="86"/>
    </location>
    <ligand>
        <name>Mg(2+)</name>
        <dbReference type="ChEBI" id="CHEBI:18420"/>
        <label>1</label>
        <note>catalytic</note>
    </ligand>
</feature>
<comment type="cofactor">
    <cofactor evidence="5">
        <name>Mg(2+)</name>
        <dbReference type="ChEBI" id="CHEBI:18420"/>
    </cofactor>
</comment>
<keyword evidence="7" id="KW-1185">Reference proteome</keyword>
<dbReference type="InterPro" id="IPR000760">
    <property type="entry name" value="Inositol_monophosphatase-like"/>
</dbReference>
<dbReference type="GO" id="GO:0006020">
    <property type="term" value="P:inositol metabolic process"/>
    <property type="evidence" value="ECO:0007669"/>
    <property type="project" value="TreeGrafter"/>
</dbReference>
<evidence type="ECO:0000313" key="6">
    <source>
        <dbReference type="EMBL" id="MBT2187891.1"/>
    </source>
</evidence>
<dbReference type="EMBL" id="JAHGAW010000008">
    <property type="protein sequence ID" value="MBT2187891.1"/>
    <property type="molecule type" value="Genomic_DNA"/>
</dbReference>
<keyword evidence="4 5" id="KW-0460">Magnesium</keyword>
<dbReference type="PRINTS" id="PR00377">
    <property type="entry name" value="IMPHPHTASES"/>
</dbReference>
<evidence type="ECO:0000256" key="4">
    <source>
        <dbReference type="ARBA" id="ARBA00022842"/>
    </source>
</evidence>
<accession>A0A9X1IRV5</accession>
<organism evidence="6 7">
    <name type="scientific">Sphingobium nicotianae</name>
    <dbReference type="NCBI Taxonomy" id="2782607"/>
    <lineage>
        <taxon>Bacteria</taxon>
        <taxon>Pseudomonadati</taxon>
        <taxon>Pseudomonadota</taxon>
        <taxon>Alphaproteobacteria</taxon>
        <taxon>Sphingomonadales</taxon>
        <taxon>Sphingomonadaceae</taxon>
        <taxon>Sphingobium</taxon>
    </lineage>
</organism>
<keyword evidence="2 5" id="KW-0479">Metal-binding</keyword>
<evidence type="ECO:0000256" key="2">
    <source>
        <dbReference type="ARBA" id="ARBA00022723"/>
    </source>
</evidence>
<feature type="binding site" evidence="5">
    <location>
        <position position="67"/>
    </location>
    <ligand>
        <name>Mg(2+)</name>
        <dbReference type="ChEBI" id="CHEBI:18420"/>
        <label>1</label>
        <note>catalytic</note>
    </ligand>
</feature>
<dbReference type="Proteomes" id="UP001138757">
    <property type="component" value="Unassembled WGS sequence"/>
</dbReference>
<name>A0A9X1IRV5_9SPHN</name>
<dbReference type="PANTHER" id="PTHR20854">
    <property type="entry name" value="INOSITOL MONOPHOSPHATASE"/>
    <property type="match status" value="1"/>
</dbReference>
<evidence type="ECO:0000256" key="1">
    <source>
        <dbReference type="ARBA" id="ARBA00009759"/>
    </source>
</evidence>
<dbReference type="PROSITE" id="PS00629">
    <property type="entry name" value="IMP_1"/>
    <property type="match status" value="1"/>
</dbReference>
<dbReference type="GO" id="GO:0008934">
    <property type="term" value="F:inositol monophosphate 1-phosphatase activity"/>
    <property type="evidence" value="ECO:0007669"/>
    <property type="project" value="TreeGrafter"/>
</dbReference>
<comment type="similarity">
    <text evidence="1">Belongs to the inositol monophosphatase superfamily.</text>
</comment>
<evidence type="ECO:0008006" key="8">
    <source>
        <dbReference type="Google" id="ProtNLM"/>
    </source>
</evidence>
<dbReference type="InterPro" id="IPR020583">
    <property type="entry name" value="Inositol_monoP_metal-BS"/>
</dbReference>
<gene>
    <name evidence="6" type="ORF">KK488_13130</name>
</gene>
<keyword evidence="3" id="KW-0378">Hydrolase</keyword>
<dbReference type="PANTHER" id="PTHR20854:SF4">
    <property type="entry name" value="INOSITOL-1-MONOPHOSPHATASE-RELATED"/>
    <property type="match status" value="1"/>
</dbReference>
<feature type="binding site" evidence="5">
    <location>
        <position position="83"/>
    </location>
    <ligand>
        <name>Mg(2+)</name>
        <dbReference type="ChEBI" id="CHEBI:18420"/>
        <label>1</label>
        <note>catalytic</note>
    </ligand>
</feature>
<sequence>MTIDHALLLRVAEPAIACASDFARRREALAVEEKARGQFASEADRAVEDIIRASLRAELDAVALLGEEGGGALDEGGSGWAIDPIDGTTNFLRGLPLWGISIGYIERGEAAAGLIALPELGIVLSAVRGAVSSATARRSCGPPCPPSG</sequence>
<dbReference type="RefSeq" id="WP_214624141.1">
    <property type="nucleotide sequence ID" value="NZ_JAHGAW010000008.1"/>
</dbReference>
<protein>
    <recommendedName>
        <fullName evidence="8">Inositol monophosphatase</fullName>
    </recommendedName>
</protein>
<dbReference type="AlphaFoldDB" id="A0A9X1IRV5"/>
<proteinExistence type="inferred from homology"/>
<evidence type="ECO:0000256" key="5">
    <source>
        <dbReference type="PIRSR" id="PIRSR600760-2"/>
    </source>
</evidence>
<dbReference type="SUPFAM" id="SSF56655">
    <property type="entry name" value="Carbohydrate phosphatase"/>
    <property type="match status" value="1"/>
</dbReference>
<comment type="caution">
    <text evidence="6">The sequence shown here is derived from an EMBL/GenBank/DDBJ whole genome shotgun (WGS) entry which is preliminary data.</text>
</comment>